<proteinExistence type="predicted"/>
<evidence type="ECO:0000313" key="3">
    <source>
        <dbReference type="Proteomes" id="UP000265520"/>
    </source>
</evidence>
<protein>
    <submittedName>
        <fullName evidence="2">Uncharacterized protein</fullName>
    </submittedName>
</protein>
<dbReference type="EMBL" id="LXQA010019291">
    <property type="protein sequence ID" value="MCH90898.1"/>
    <property type="molecule type" value="Genomic_DNA"/>
</dbReference>
<reference evidence="2 3" key="1">
    <citation type="journal article" date="2018" name="Front. Plant Sci.">
        <title>Red Clover (Trifolium pratense) and Zigzag Clover (T. medium) - A Picture of Genomic Similarities and Differences.</title>
        <authorList>
            <person name="Dluhosova J."/>
            <person name="Istvanek J."/>
            <person name="Nedelnik J."/>
            <person name="Repkova J."/>
        </authorList>
    </citation>
    <scope>NUCLEOTIDE SEQUENCE [LARGE SCALE GENOMIC DNA]</scope>
    <source>
        <strain evidence="3">cv. 10/8</strain>
        <tissue evidence="2">Leaf</tissue>
    </source>
</reference>
<comment type="caution">
    <text evidence="2">The sequence shown here is derived from an EMBL/GenBank/DDBJ whole genome shotgun (WGS) entry which is preliminary data.</text>
</comment>
<feature type="region of interest" description="Disordered" evidence="1">
    <location>
        <begin position="25"/>
        <end position="59"/>
    </location>
</feature>
<evidence type="ECO:0000256" key="1">
    <source>
        <dbReference type="SAM" id="MobiDB-lite"/>
    </source>
</evidence>
<feature type="compositionally biased region" description="Basic and acidic residues" evidence="1">
    <location>
        <begin position="25"/>
        <end position="34"/>
    </location>
</feature>
<evidence type="ECO:0000313" key="2">
    <source>
        <dbReference type="EMBL" id="MCH90898.1"/>
    </source>
</evidence>
<name>A0A392MW20_9FABA</name>
<keyword evidence="3" id="KW-1185">Reference proteome</keyword>
<gene>
    <name evidence="2" type="ORF">A2U01_0011821</name>
</gene>
<sequence length="83" mass="9062">MQELWVSCEAGFIVGITVEGGLESMKKEASHGHSSENNFSHVGNSKGVATEDSVRGAVGTGKCMTDEEYQERRNRGWVAFLLQ</sequence>
<dbReference type="AlphaFoldDB" id="A0A392MW20"/>
<accession>A0A392MW20</accession>
<organism evidence="2 3">
    <name type="scientific">Trifolium medium</name>
    <dbReference type="NCBI Taxonomy" id="97028"/>
    <lineage>
        <taxon>Eukaryota</taxon>
        <taxon>Viridiplantae</taxon>
        <taxon>Streptophyta</taxon>
        <taxon>Embryophyta</taxon>
        <taxon>Tracheophyta</taxon>
        <taxon>Spermatophyta</taxon>
        <taxon>Magnoliopsida</taxon>
        <taxon>eudicotyledons</taxon>
        <taxon>Gunneridae</taxon>
        <taxon>Pentapetalae</taxon>
        <taxon>rosids</taxon>
        <taxon>fabids</taxon>
        <taxon>Fabales</taxon>
        <taxon>Fabaceae</taxon>
        <taxon>Papilionoideae</taxon>
        <taxon>50 kb inversion clade</taxon>
        <taxon>NPAAA clade</taxon>
        <taxon>Hologalegina</taxon>
        <taxon>IRL clade</taxon>
        <taxon>Trifolieae</taxon>
        <taxon>Trifolium</taxon>
    </lineage>
</organism>
<dbReference type="Proteomes" id="UP000265520">
    <property type="component" value="Unassembled WGS sequence"/>
</dbReference>